<dbReference type="InterPro" id="IPR028987">
    <property type="entry name" value="ATP_synth_B-like_membr_sf"/>
</dbReference>
<keyword evidence="4 11" id="KW-0375">Hydrogen ion transport</keyword>
<comment type="function">
    <text evidence="11">Component of the F(0) channel, it forms part of the peripheral stalk, linking F(1) to F(0).</text>
</comment>
<feature type="coiled-coil region" evidence="13">
    <location>
        <begin position="57"/>
        <end position="105"/>
    </location>
</feature>
<dbReference type="PANTHER" id="PTHR34264:SF3">
    <property type="entry name" value="ATP SYNTHASE SUBUNIT B, CHLOROPLASTIC"/>
    <property type="match status" value="1"/>
</dbReference>
<evidence type="ECO:0000256" key="9">
    <source>
        <dbReference type="ARBA" id="ARBA00025198"/>
    </source>
</evidence>
<evidence type="ECO:0000256" key="11">
    <source>
        <dbReference type="HAMAP-Rule" id="MF_01398"/>
    </source>
</evidence>
<comment type="subcellular location">
    <subcellularLocation>
        <location evidence="11">Cellular thylakoid membrane</location>
        <topology evidence="11">Single-pass membrane protein</topology>
    </subcellularLocation>
    <subcellularLocation>
        <location evidence="10">Endomembrane system</location>
        <topology evidence="10">Single-pass membrane protein</topology>
    </subcellularLocation>
</comment>
<comment type="similarity">
    <text evidence="11 12">Belongs to the ATPase B chain family.</text>
</comment>
<keyword evidence="3 11" id="KW-0812">Transmembrane</keyword>
<evidence type="ECO:0000256" key="3">
    <source>
        <dbReference type="ARBA" id="ARBA00022692"/>
    </source>
</evidence>
<sequence>MGTFLLLIAEATAVTGELAEGAEHSGIGLNTNIFETNLINLAIIITVLFVFGRKVLGNTLKTRRENIETAIKSAEERAANAAKQLKVAEEKLTQAQVEANRIKADAETSAKAAGEAILVQAAADVEKMQAAGAADLNAELERVISQLRQKVVAKALQKAEAELKAGIAEDAQIRIIDRSIAQLGG</sequence>
<keyword evidence="2 11" id="KW-0138">CF(0)</keyword>
<keyword evidence="5 11" id="KW-1133">Transmembrane helix</keyword>
<dbReference type="InterPro" id="IPR002146">
    <property type="entry name" value="ATP_synth_b/b'su_bac/chlpt"/>
</dbReference>
<evidence type="ECO:0000256" key="1">
    <source>
        <dbReference type="ARBA" id="ARBA00022448"/>
    </source>
</evidence>
<dbReference type="AlphaFoldDB" id="A0A1X4GAK3"/>
<dbReference type="GO" id="GO:0031676">
    <property type="term" value="C:plasma membrane-derived thylakoid membrane"/>
    <property type="evidence" value="ECO:0007669"/>
    <property type="project" value="UniProtKB-SubCell"/>
</dbReference>
<comment type="subunit">
    <text evidence="11">F-type ATPases have 2 components, F(1) - the catalytic core - and F(0) - the membrane proton channel. F(1) has five subunits: alpha(3), beta(3), gamma(1), delta(1), epsilon(1). F(0) has four main subunits: a(1), b(1), b'(1) and c(10-14). The alpha and beta chains form an alternating ring which encloses part of the gamma chain. F(1) is attached to F(0) by a central stalk formed by the gamma and epsilon chains, while a peripheral stalk is formed by the delta, b and b' chains.</text>
</comment>
<dbReference type="GO" id="GO:0045259">
    <property type="term" value="C:proton-transporting ATP synthase complex"/>
    <property type="evidence" value="ECO:0007669"/>
    <property type="project" value="UniProtKB-KW"/>
</dbReference>
<accession>A0A1X4GAK3</accession>
<dbReference type="Proteomes" id="UP000192997">
    <property type="component" value="Unassembled WGS sequence"/>
</dbReference>
<evidence type="ECO:0000256" key="5">
    <source>
        <dbReference type="ARBA" id="ARBA00022989"/>
    </source>
</evidence>
<keyword evidence="6 11" id="KW-0406">Ion transport</keyword>
<evidence type="ECO:0000256" key="7">
    <source>
        <dbReference type="ARBA" id="ARBA00023136"/>
    </source>
</evidence>
<dbReference type="SUPFAM" id="SSF81573">
    <property type="entry name" value="F1F0 ATP synthase subunit B, membrane domain"/>
    <property type="match status" value="1"/>
</dbReference>
<protein>
    <recommendedName>
        <fullName evidence="11">ATP synthase subunit b</fullName>
    </recommendedName>
    <alternativeName>
        <fullName evidence="11">ATP synthase F(0) sector subunit b</fullName>
    </alternativeName>
    <alternativeName>
        <fullName evidence="11">ATPase subunit I</fullName>
    </alternativeName>
    <alternativeName>
        <fullName evidence="11">F-type ATPase subunit b</fullName>
        <shortName evidence="11">F-ATPase subunit b</shortName>
    </alternativeName>
</protein>
<evidence type="ECO:0000256" key="10">
    <source>
        <dbReference type="ARBA" id="ARBA00037847"/>
    </source>
</evidence>
<evidence type="ECO:0000256" key="6">
    <source>
        <dbReference type="ARBA" id="ARBA00023065"/>
    </source>
</evidence>
<evidence type="ECO:0000256" key="12">
    <source>
        <dbReference type="RuleBase" id="RU003848"/>
    </source>
</evidence>
<dbReference type="GO" id="GO:0012505">
    <property type="term" value="C:endomembrane system"/>
    <property type="evidence" value="ECO:0007669"/>
    <property type="project" value="UniProtKB-SubCell"/>
</dbReference>
<evidence type="ECO:0000256" key="8">
    <source>
        <dbReference type="ARBA" id="ARBA00023310"/>
    </source>
</evidence>
<evidence type="ECO:0000256" key="4">
    <source>
        <dbReference type="ARBA" id="ARBA00022781"/>
    </source>
</evidence>
<dbReference type="Pfam" id="PF00430">
    <property type="entry name" value="ATP-synt_B"/>
    <property type="match status" value="1"/>
</dbReference>
<dbReference type="CDD" id="cd06503">
    <property type="entry name" value="ATP-synt_Fo_b"/>
    <property type="match status" value="1"/>
</dbReference>
<gene>
    <name evidence="11" type="primary">atpF</name>
    <name evidence="14" type="ORF">B7O87_03325</name>
</gene>
<keyword evidence="11" id="KW-0793">Thylakoid</keyword>
<keyword evidence="13" id="KW-0175">Coiled coil</keyword>
<dbReference type="HAMAP" id="MF_01398">
    <property type="entry name" value="ATP_synth_b_bprime"/>
    <property type="match status" value="1"/>
</dbReference>
<dbReference type="PANTHER" id="PTHR34264">
    <property type="entry name" value="ATP SYNTHASE SUBUNIT B, CHLOROPLASTIC"/>
    <property type="match status" value="1"/>
</dbReference>
<comment type="caution">
    <text evidence="14">The sequence shown here is derived from an EMBL/GenBank/DDBJ whole genome shotgun (WGS) entry which is preliminary data.</text>
</comment>
<keyword evidence="7 11" id="KW-0472">Membrane</keyword>
<dbReference type="RefSeq" id="WP_009344360.1">
    <property type="nucleotide sequence ID" value="NZ_NBYN01000014.1"/>
</dbReference>
<keyword evidence="1 11" id="KW-0813">Transport</keyword>
<evidence type="ECO:0000256" key="2">
    <source>
        <dbReference type="ARBA" id="ARBA00022547"/>
    </source>
</evidence>
<keyword evidence="8 11" id="KW-0066">ATP synthesis</keyword>
<comment type="function">
    <text evidence="9 11">F(1)F(0) ATP synthase produces ATP from ADP in the presence of a proton or sodium gradient. F-type ATPases consist of two structural domains, F(1) containing the extramembraneous catalytic core and F(0) containing the membrane proton channel, linked together by a central stalk and a peripheral stalk. During catalysis, ATP synthesis in the catalytic domain of F(1) is coupled via a rotary mechanism of the central stalk subunits to proton translocation.</text>
</comment>
<organism evidence="14 15">
    <name type="scientific">Cylindrospermopsis raciborskii CENA303</name>
    <dbReference type="NCBI Taxonomy" id="1170769"/>
    <lineage>
        <taxon>Bacteria</taxon>
        <taxon>Bacillati</taxon>
        <taxon>Cyanobacteriota</taxon>
        <taxon>Cyanophyceae</taxon>
        <taxon>Nostocales</taxon>
        <taxon>Aphanizomenonaceae</taxon>
        <taxon>Cylindrospermopsis</taxon>
    </lineage>
</organism>
<reference evidence="15" key="1">
    <citation type="submission" date="2017-04" db="EMBL/GenBank/DDBJ databases">
        <authorList>
            <person name="Abreu V.A."/>
            <person name="Popin R.V."/>
            <person name="Rigonato J."/>
            <person name="Andreote A.P."/>
            <person name="Schaker P.C."/>
            <person name="Hoff-Risseti C."/>
            <person name="Alvarenga D.O."/>
            <person name="Varani A.M."/>
            <person name="Fiore M.F."/>
        </authorList>
    </citation>
    <scope>NUCLEOTIDE SEQUENCE [LARGE SCALE GENOMIC DNA]</scope>
    <source>
        <strain evidence="15">CENA303</strain>
    </source>
</reference>
<evidence type="ECO:0000256" key="13">
    <source>
        <dbReference type="SAM" id="Coils"/>
    </source>
</evidence>
<evidence type="ECO:0000313" key="15">
    <source>
        <dbReference type="Proteomes" id="UP000192997"/>
    </source>
</evidence>
<dbReference type="GO" id="GO:0046933">
    <property type="term" value="F:proton-transporting ATP synthase activity, rotational mechanism"/>
    <property type="evidence" value="ECO:0007669"/>
    <property type="project" value="UniProtKB-UniRule"/>
</dbReference>
<evidence type="ECO:0000313" key="14">
    <source>
        <dbReference type="EMBL" id="OSO94211.1"/>
    </source>
</evidence>
<proteinExistence type="inferred from homology"/>
<name>A0A1X4GAK3_9CYAN</name>
<dbReference type="EMBL" id="NBYN01000014">
    <property type="protein sequence ID" value="OSO94211.1"/>
    <property type="molecule type" value="Genomic_DNA"/>
</dbReference>
<dbReference type="NCBIfam" id="NF005606">
    <property type="entry name" value="PRK07352.1"/>
    <property type="match status" value="1"/>
</dbReference>